<dbReference type="Pfam" id="PF25275">
    <property type="entry name" value="Golvesin_C"/>
    <property type="match status" value="1"/>
</dbReference>
<dbReference type="SUPFAM" id="SSF49899">
    <property type="entry name" value="Concanavalin A-like lectins/glucanases"/>
    <property type="match status" value="1"/>
</dbReference>
<accession>A0ABY4P392</accession>
<evidence type="ECO:0000256" key="1">
    <source>
        <dbReference type="SAM" id="SignalP"/>
    </source>
</evidence>
<dbReference type="InterPro" id="IPR050546">
    <property type="entry name" value="Glycosyl_Hydrlase_16"/>
</dbReference>
<keyword evidence="4" id="KW-1185">Reference proteome</keyword>
<dbReference type="InterPro" id="IPR013320">
    <property type="entry name" value="ConA-like_dom_sf"/>
</dbReference>
<protein>
    <submittedName>
        <fullName evidence="3">Glycoside hydrolase family 16 protein</fullName>
    </submittedName>
</protein>
<evidence type="ECO:0000259" key="2">
    <source>
        <dbReference type="PROSITE" id="PS51762"/>
    </source>
</evidence>
<dbReference type="Gene3D" id="2.60.120.200">
    <property type="match status" value="1"/>
</dbReference>
<organism evidence="3 4">
    <name type="scientific">Amycolatopsis thermalba</name>
    <dbReference type="NCBI Taxonomy" id="944492"/>
    <lineage>
        <taxon>Bacteria</taxon>
        <taxon>Bacillati</taxon>
        <taxon>Actinomycetota</taxon>
        <taxon>Actinomycetes</taxon>
        <taxon>Pseudonocardiales</taxon>
        <taxon>Pseudonocardiaceae</taxon>
        <taxon>Amycolatopsis</taxon>
    </lineage>
</organism>
<dbReference type="Pfam" id="PF00722">
    <property type="entry name" value="Glyco_hydro_16"/>
    <property type="match status" value="1"/>
</dbReference>
<dbReference type="RefSeq" id="WP_116111256.1">
    <property type="nucleotide sequence ID" value="NZ_CP091196.1"/>
</dbReference>
<evidence type="ECO:0000313" key="3">
    <source>
        <dbReference type="EMBL" id="UQS26825.1"/>
    </source>
</evidence>
<dbReference type="EMBL" id="CP091196">
    <property type="protein sequence ID" value="UQS26825.1"/>
    <property type="molecule type" value="Genomic_DNA"/>
</dbReference>
<sequence length="384" mass="41258">MPRYALISAVLVAAAVVTAPAATAAGPVTTPAGPGYTLVFADEFNDSTVDTAKWNYRTDQKVKSAQLPANVTEGGGVLTLNLRKEQVGSYAYTAGGVVSKQSFRYGYYETRAKTPVGSGWHTSFWAMAGDGSTTFNPDRRTEIDQFEINSSAPGSISQGVNAWKPDGTKTDVGRKWTSPGFDTSAGWHTYGFDWTESRVAFYVDGVLTNTATYPPSLDTHDYVNVWLTSIAYETVDESKLPATAQFDYVRYYQREYYVDNDTPAGYGYSETGTWQDSSLPGFTVGNGSRYSQTPGSTATWRPNLRAGGSYDVWIYRVPSSGNDPAARVAVVHNGVTSTVTADYTSGGWLKLGTWDFPAGTSSAVTLTAGAATARADAVKWVPAG</sequence>
<proteinExistence type="predicted"/>
<dbReference type="PANTHER" id="PTHR10963">
    <property type="entry name" value="GLYCOSYL HYDROLASE-RELATED"/>
    <property type="match status" value="1"/>
</dbReference>
<dbReference type="CDD" id="cd08023">
    <property type="entry name" value="GH16_laminarinase_like"/>
    <property type="match status" value="1"/>
</dbReference>
<keyword evidence="1" id="KW-0732">Signal</keyword>
<dbReference type="InterPro" id="IPR033803">
    <property type="entry name" value="CBD-like_Golvesin-Xly"/>
</dbReference>
<dbReference type="InterPro" id="IPR000757">
    <property type="entry name" value="Beta-glucanase-like"/>
</dbReference>
<dbReference type="GO" id="GO:0016787">
    <property type="term" value="F:hydrolase activity"/>
    <property type="evidence" value="ECO:0007669"/>
    <property type="project" value="UniProtKB-KW"/>
</dbReference>
<dbReference type="Proteomes" id="UP000830158">
    <property type="component" value="Chromosome"/>
</dbReference>
<dbReference type="PROSITE" id="PS51762">
    <property type="entry name" value="GH16_2"/>
    <property type="match status" value="1"/>
</dbReference>
<feature type="chain" id="PRO_5046997406" evidence="1">
    <location>
        <begin position="25"/>
        <end position="384"/>
    </location>
</feature>
<reference evidence="3" key="1">
    <citation type="submission" date="2022-01" db="EMBL/GenBank/DDBJ databases">
        <title>PSI-footprinting approach for the identification of protein synthesis inhibitor producers.</title>
        <authorList>
            <person name="Handel F."/>
            <person name="Kulik A."/>
            <person name="Wex K.W."/>
            <person name="Berscheid A."/>
            <person name="Saur J.S."/>
            <person name="Winkler A."/>
            <person name="Wibberg D."/>
            <person name="Kalinowski J."/>
            <person name="Broetz-Oesterhelt H."/>
            <person name="Mast Y."/>
        </authorList>
    </citation>
    <scope>NUCLEOTIDE SEQUENCE</scope>
    <source>
        <strain evidence="3">KNN 49.3e</strain>
    </source>
</reference>
<name>A0ABY4P392_9PSEU</name>
<evidence type="ECO:0000313" key="4">
    <source>
        <dbReference type="Proteomes" id="UP000830158"/>
    </source>
</evidence>
<feature type="signal peptide" evidence="1">
    <location>
        <begin position="1"/>
        <end position="24"/>
    </location>
</feature>
<dbReference type="PANTHER" id="PTHR10963:SF60">
    <property type="entry name" value="GRAM-NEGATIVE BACTERIA-BINDING PROTEIN 1-RELATED"/>
    <property type="match status" value="1"/>
</dbReference>
<keyword evidence="3" id="KW-0378">Hydrolase</keyword>
<feature type="domain" description="GH16" evidence="2">
    <location>
        <begin position="23"/>
        <end position="257"/>
    </location>
</feature>
<gene>
    <name evidence="3" type="ORF">L1857_30500</name>
</gene>